<evidence type="ECO:0000313" key="2">
    <source>
        <dbReference type="EMBL" id="OEZ91457.1"/>
    </source>
</evidence>
<dbReference type="EMBL" id="LROM01000152">
    <property type="protein sequence ID" value="OEZ91457.1"/>
    <property type="molecule type" value="Genomic_DNA"/>
</dbReference>
<keyword evidence="3" id="KW-1185">Reference proteome</keyword>
<dbReference type="Proteomes" id="UP000175989">
    <property type="component" value="Unassembled WGS sequence"/>
</dbReference>
<proteinExistence type="predicted"/>
<protein>
    <recommendedName>
        <fullName evidence="4">Phage tail protein</fullName>
    </recommendedName>
</protein>
<name>A0A1E7W632_9BURK</name>
<comment type="caution">
    <text evidence="2">The sequence shown here is derived from an EMBL/GenBank/DDBJ whole genome shotgun (WGS) entry which is preliminary data.</text>
</comment>
<gene>
    <name evidence="2" type="ORF">DUPY_50690</name>
</gene>
<reference evidence="3" key="1">
    <citation type="journal article" date="2016" name="Front. Microbiol.">
        <title>Molecular Keys to the Janthinobacterium and Duganella spp. Interaction with the Plant Pathogen Fusarium graminearum.</title>
        <authorList>
            <person name="Haack F.S."/>
            <person name="Poehlein A."/>
            <person name="Kroger C."/>
            <person name="Voigt C.A."/>
            <person name="Piepenbring M."/>
            <person name="Bode H.B."/>
            <person name="Daniel R."/>
            <person name="Schafer W."/>
            <person name="Streit W.R."/>
        </authorList>
    </citation>
    <scope>NUCLEOTIDE SEQUENCE [LARGE SCALE GENOMIC DNA]</scope>
    <source>
        <strain evidence="3">T54</strain>
    </source>
</reference>
<sequence>MAATANGINTLLVLGKQTAEGAKAPVGAGQLYPRVTSSFDTEADKYSSNEIDPSQQQGDTRLGNFRVTGDIKGEASCGTYSVLMAALMRRDWTVAGATAAAITIAAVADGFTRAAGSFLADGHRAGTVVRVTGFTAPAAANNGRNFFVTAVTALKITGQYLDGSAVVAKAAGDSVAIAAPGKRTFTPLTGHTTDWFTAEIQQPDVVVHRTFVDQLVSKMDMAVQPNGLTSCDFTFMGKREDATTAAAYFTTPAATPTGGKFSGATAMLSVNGIPSQICTGMSVSLDGQVKIDPVLGTKYATAASRGKVIGSGQFTVLMQDAAYLDYFKTETEVSLAYAMAASNAALADVMALQMGRIKITSAKVDDGEKNKIITCQFDVLRYKGSDAQHEGTTLAIQDTTL</sequence>
<evidence type="ECO:0008006" key="4">
    <source>
        <dbReference type="Google" id="ProtNLM"/>
    </source>
</evidence>
<evidence type="ECO:0000313" key="3">
    <source>
        <dbReference type="Proteomes" id="UP000175989"/>
    </source>
</evidence>
<dbReference type="Pfam" id="PF18906">
    <property type="entry name" value="Phage_tube_2"/>
    <property type="match status" value="1"/>
</dbReference>
<dbReference type="RefSeq" id="WP_070251939.1">
    <property type="nucleotide sequence ID" value="NZ_LROM01000152.1"/>
</dbReference>
<dbReference type="PATRIC" id="fig|762836.4.peg.5210"/>
<dbReference type="InterPro" id="IPR044000">
    <property type="entry name" value="Phage_tube_2"/>
</dbReference>
<feature type="region of interest" description="Disordered" evidence="1">
    <location>
        <begin position="43"/>
        <end position="62"/>
    </location>
</feature>
<dbReference type="OrthoDB" id="8707767at2"/>
<evidence type="ECO:0000256" key="1">
    <source>
        <dbReference type="SAM" id="MobiDB-lite"/>
    </source>
</evidence>
<organism evidence="2 3">
    <name type="scientific">Duganella phyllosphaerae</name>
    <dbReference type="NCBI Taxonomy" id="762836"/>
    <lineage>
        <taxon>Bacteria</taxon>
        <taxon>Pseudomonadati</taxon>
        <taxon>Pseudomonadota</taxon>
        <taxon>Betaproteobacteria</taxon>
        <taxon>Burkholderiales</taxon>
        <taxon>Oxalobacteraceae</taxon>
        <taxon>Telluria group</taxon>
        <taxon>Duganella</taxon>
    </lineage>
</organism>
<feature type="compositionally biased region" description="Polar residues" evidence="1">
    <location>
        <begin position="48"/>
        <end position="59"/>
    </location>
</feature>
<accession>A0A1E7W632</accession>
<dbReference type="AlphaFoldDB" id="A0A1E7W632"/>